<dbReference type="EMBL" id="GBRH01218593">
    <property type="protein sequence ID" value="JAD79302.1"/>
    <property type="molecule type" value="Transcribed_RNA"/>
</dbReference>
<dbReference type="AlphaFoldDB" id="A0A0A9D6C1"/>
<name>A0A0A9D6C1_ARUDO</name>
<protein>
    <submittedName>
        <fullName evidence="1">S6K</fullName>
    </submittedName>
</protein>
<proteinExistence type="predicted"/>
<accession>A0A0A9D6C1</accession>
<reference evidence="1" key="1">
    <citation type="submission" date="2014-09" db="EMBL/GenBank/DDBJ databases">
        <authorList>
            <person name="Magalhaes I.L.F."/>
            <person name="Oliveira U."/>
            <person name="Santos F.R."/>
            <person name="Vidigal T.H.D.A."/>
            <person name="Brescovit A.D."/>
            <person name="Santos A.J."/>
        </authorList>
    </citation>
    <scope>NUCLEOTIDE SEQUENCE</scope>
    <source>
        <tissue evidence="1">Shoot tissue taken approximately 20 cm above the soil surface</tissue>
    </source>
</reference>
<sequence>MGSLDNEHRVIVNLIVGLRHRCWAVWSENTHFCGSLDCSRSKNIRKIKLNIFRRDDFWRPPWQNYLPSEQLGALCTGCCNRGYLRGNHLQGPRIQQFSAVMPKKS</sequence>
<reference evidence="1" key="2">
    <citation type="journal article" date="2015" name="Data Brief">
        <title>Shoot transcriptome of the giant reed, Arundo donax.</title>
        <authorList>
            <person name="Barrero R.A."/>
            <person name="Guerrero F.D."/>
            <person name="Moolhuijzen P."/>
            <person name="Goolsby J.A."/>
            <person name="Tidwell J."/>
            <person name="Bellgard S.E."/>
            <person name="Bellgard M.I."/>
        </authorList>
    </citation>
    <scope>NUCLEOTIDE SEQUENCE</scope>
    <source>
        <tissue evidence="1">Shoot tissue taken approximately 20 cm above the soil surface</tissue>
    </source>
</reference>
<evidence type="ECO:0000313" key="1">
    <source>
        <dbReference type="EMBL" id="JAD79302.1"/>
    </source>
</evidence>
<organism evidence="1">
    <name type="scientific">Arundo donax</name>
    <name type="common">Giant reed</name>
    <name type="synonym">Donax arundinaceus</name>
    <dbReference type="NCBI Taxonomy" id="35708"/>
    <lineage>
        <taxon>Eukaryota</taxon>
        <taxon>Viridiplantae</taxon>
        <taxon>Streptophyta</taxon>
        <taxon>Embryophyta</taxon>
        <taxon>Tracheophyta</taxon>
        <taxon>Spermatophyta</taxon>
        <taxon>Magnoliopsida</taxon>
        <taxon>Liliopsida</taxon>
        <taxon>Poales</taxon>
        <taxon>Poaceae</taxon>
        <taxon>PACMAD clade</taxon>
        <taxon>Arundinoideae</taxon>
        <taxon>Arundineae</taxon>
        <taxon>Arundo</taxon>
    </lineage>
</organism>